<organism evidence="3 4">
    <name type="scientific">Marinobacter persicus</name>
    <dbReference type="NCBI Taxonomy" id="930118"/>
    <lineage>
        <taxon>Bacteria</taxon>
        <taxon>Pseudomonadati</taxon>
        <taxon>Pseudomonadota</taxon>
        <taxon>Gammaproteobacteria</taxon>
        <taxon>Pseudomonadales</taxon>
        <taxon>Marinobacteraceae</taxon>
        <taxon>Marinobacter</taxon>
    </lineage>
</organism>
<dbReference type="InterPro" id="IPR013815">
    <property type="entry name" value="ATP_grasp_subdomain_1"/>
</dbReference>
<dbReference type="GO" id="GO:0005524">
    <property type="term" value="F:ATP binding"/>
    <property type="evidence" value="ECO:0007669"/>
    <property type="project" value="InterPro"/>
</dbReference>
<evidence type="ECO:0000313" key="5">
    <source>
        <dbReference type="Proteomes" id="UP000239648"/>
    </source>
</evidence>
<feature type="domain" description="Pyruvate phosphate dikinase AMP/ATP-binding" evidence="1">
    <location>
        <begin position="298"/>
        <end position="675"/>
    </location>
</feature>
<evidence type="ECO:0000313" key="4">
    <source>
        <dbReference type="Proteomes" id="UP000239446"/>
    </source>
</evidence>
<dbReference type="AlphaFoldDB" id="A0A2S6G9X3"/>
<dbReference type="InterPro" id="IPR002192">
    <property type="entry name" value="PPDK_AMP/ATP-bd"/>
</dbReference>
<dbReference type="STRING" id="930118.SAMN05216429_10470"/>
<sequence length="863" mass="96911">MNHEPHQSDERVSTGLAGLDEVLDHLRIGDNVVWRVSDLDDYRRFVLPFVNAAARSGRRIIYLRFGEHAPVIDAQHPSVQTIRIDALGGFESFTSRVWHLIEQHGPGAFYVCDSLSELLNAWATDAMVGNFFRVVCPLLFELDTVAWFALHPERHSRMTLDRIRETTQVLIDVHRHQQDVQIHPIKAWRRQSPTMFLPHREQDGHFQPITDSTDATRLQASLEQELLHRQPLLDYWDRLFQDASRAIATGDRAATERLQEQVLQVLISRDPQILALARRYLSLADLLSIRSRLVGSGYIGGKATGMLIARNILIAEQPELWQEHLEPHDSSYLGTDAYYAFLVHNGLWPAIMRQRSASGYLSEAPALREGILAGSFPAEIRCELERLLDHYGQYPILVRSSSLQEDGFGNAFAGKYDSVFLVNQGSPEQRLAAFEDAIRQVYASSMSEDALVYRQQRDLDQREEPMALLIQRVNGRFHNRYYLPDAAGVGVSRNTFTWDSHMDPKAGMVRLVMGLGTRAVDRIEGDHACVMALDHPGRQPFRNQDESYRFSQHLVDVLDLADGSLATRPLSQLLESTSDLPMTQLAEVDRSASERARQIGLAGPVWRLTFQPLVHKTAFIDRLASLLHTLEQGYEHPVDVEFTLHLDRHGEPAFNLVQCRPLATIGDTGPVTVPEGLQTRQLLFRTEGHFMGGNINLSIARVIRVDASVYADLSTSERHEVARLIGLQVRTENARTLLIGPGRWGTSSPDLGVPVRFSDIAGVSALVEVSEKSGEMVPDLSYGSHFFQDLVETGTAYAALFPDSSHCQYYPDHLPEPDPVDSDASAVEQAVRVYHLGNQPLQLSADVASQQLACYFPARRATE</sequence>
<keyword evidence="3" id="KW-0670">Pyruvate</keyword>
<dbReference type="EMBL" id="PTIU01000002">
    <property type="protein sequence ID" value="PPK56081.1"/>
    <property type="molecule type" value="Genomic_DNA"/>
</dbReference>
<dbReference type="Proteomes" id="UP000239648">
    <property type="component" value="Unassembled WGS sequence"/>
</dbReference>
<reference evidence="3 4" key="2">
    <citation type="submission" date="2018-02" db="EMBL/GenBank/DDBJ databases">
        <title>Subsurface microbial communities from deep shales in Ohio and West Virginia, USA.</title>
        <authorList>
            <person name="Wrighton K."/>
        </authorList>
    </citation>
    <scope>NUCLEOTIDE SEQUENCE [LARGE SCALE GENOMIC DNA]</scope>
    <source>
        <strain evidence="3 4">UTICA-S1B9</strain>
    </source>
</reference>
<keyword evidence="3" id="KW-0808">Transferase</keyword>
<accession>A0A2S6G9X3</accession>
<reference evidence="2 5" key="1">
    <citation type="submission" date="2018-02" db="EMBL/GenBank/DDBJ databases">
        <title>Deep subsurface shale carbon reservoir microbial communities from Ohio and West Virginia, USA.</title>
        <authorList>
            <person name="Wrighton K."/>
        </authorList>
    </citation>
    <scope>NUCLEOTIDE SEQUENCE [LARGE SCALE GENOMIC DNA]</scope>
    <source>
        <strain evidence="2 5">UTICA-S1B6</strain>
    </source>
</reference>
<evidence type="ECO:0000313" key="3">
    <source>
        <dbReference type="EMBL" id="PPK56081.1"/>
    </source>
</evidence>
<name>A0A2S6G9X3_9GAMM</name>
<dbReference type="Pfam" id="PF01326">
    <property type="entry name" value="PPDK_N"/>
    <property type="match status" value="1"/>
</dbReference>
<dbReference type="Proteomes" id="UP000239446">
    <property type="component" value="Unassembled WGS sequence"/>
</dbReference>
<comment type="caution">
    <text evidence="3">The sequence shown here is derived from an EMBL/GenBank/DDBJ whole genome shotgun (WGS) entry which is preliminary data.</text>
</comment>
<dbReference type="OrthoDB" id="9812167at2"/>
<dbReference type="EMBL" id="PTIT01000002">
    <property type="protein sequence ID" value="PPK53244.1"/>
    <property type="molecule type" value="Genomic_DNA"/>
</dbReference>
<gene>
    <name evidence="3" type="ORF">B0H24_100244</name>
    <name evidence="2" type="ORF">BY455_10244</name>
</gene>
<protein>
    <submittedName>
        <fullName evidence="3">Pyruvate phosphate dikinase-like enzyme</fullName>
    </submittedName>
</protein>
<proteinExistence type="predicted"/>
<evidence type="ECO:0000313" key="2">
    <source>
        <dbReference type="EMBL" id="PPK53244.1"/>
    </source>
</evidence>
<dbReference type="RefSeq" id="WP_104414849.1">
    <property type="nucleotide sequence ID" value="NZ_PTIT01000002.1"/>
</dbReference>
<dbReference type="Gene3D" id="3.30.470.20">
    <property type="entry name" value="ATP-grasp fold, B domain"/>
    <property type="match status" value="1"/>
</dbReference>
<dbReference type="SUPFAM" id="SSF56059">
    <property type="entry name" value="Glutathione synthetase ATP-binding domain-like"/>
    <property type="match status" value="1"/>
</dbReference>
<evidence type="ECO:0000259" key="1">
    <source>
        <dbReference type="Pfam" id="PF01326"/>
    </source>
</evidence>
<dbReference type="Gene3D" id="3.30.1490.20">
    <property type="entry name" value="ATP-grasp fold, A domain"/>
    <property type="match status" value="1"/>
</dbReference>
<keyword evidence="5" id="KW-1185">Reference proteome</keyword>
<dbReference type="GO" id="GO:0016301">
    <property type="term" value="F:kinase activity"/>
    <property type="evidence" value="ECO:0007669"/>
    <property type="project" value="UniProtKB-KW"/>
</dbReference>
<keyword evidence="3" id="KW-0418">Kinase</keyword>